<dbReference type="InterPro" id="IPR011992">
    <property type="entry name" value="EF-hand-dom_pair"/>
</dbReference>
<evidence type="ECO:0000256" key="12">
    <source>
        <dbReference type="ARBA" id="ARBA00022840"/>
    </source>
</evidence>
<evidence type="ECO:0000259" key="19">
    <source>
        <dbReference type="PROSITE" id="PS50011"/>
    </source>
</evidence>
<evidence type="ECO:0000313" key="22">
    <source>
        <dbReference type="Proteomes" id="UP000015453"/>
    </source>
</evidence>
<keyword evidence="22" id="KW-1185">Reference proteome</keyword>
<dbReference type="InterPro" id="IPR008271">
    <property type="entry name" value="Ser/Thr_kinase_AS"/>
</dbReference>
<name>S8CTB0_9LAMI</name>
<dbReference type="OrthoDB" id="40902at2759"/>
<dbReference type="CDD" id="cd05117">
    <property type="entry name" value="STKc_CAMK"/>
    <property type="match status" value="1"/>
</dbReference>
<evidence type="ECO:0000259" key="20">
    <source>
        <dbReference type="PROSITE" id="PS50222"/>
    </source>
</evidence>
<evidence type="ECO:0000256" key="1">
    <source>
        <dbReference type="ARBA" id="ARBA00005354"/>
    </source>
</evidence>
<keyword evidence="13" id="KW-0449">Lipoprotein</keyword>
<keyword evidence="8" id="KW-0677">Repeat</keyword>
<comment type="similarity">
    <text evidence="14">Belongs to the protein kinase superfamily. Ser/Thr protein kinase family. CDPK subfamily.</text>
</comment>
<evidence type="ECO:0000256" key="8">
    <source>
        <dbReference type="ARBA" id="ARBA00022737"/>
    </source>
</evidence>
<dbReference type="PROSITE" id="PS50011">
    <property type="entry name" value="PROTEIN_KINASE_DOM"/>
    <property type="match status" value="1"/>
</dbReference>
<comment type="caution">
    <text evidence="21">The sequence shown here is derived from an EMBL/GenBank/DDBJ whole genome shotgun (WGS) entry which is preliminary data.</text>
</comment>
<feature type="compositionally biased region" description="Pro residues" evidence="18">
    <location>
        <begin position="29"/>
        <end position="46"/>
    </location>
</feature>
<feature type="domain" description="EF-hand" evidence="20">
    <location>
        <begin position="406"/>
        <end position="441"/>
    </location>
</feature>
<dbReference type="Gene3D" id="1.10.510.10">
    <property type="entry name" value="Transferase(Phosphotransferase) domain 1"/>
    <property type="match status" value="1"/>
</dbReference>
<feature type="compositionally biased region" description="Low complexity" evidence="18">
    <location>
        <begin position="16"/>
        <end position="28"/>
    </location>
</feature>
<dbReference type="FunFam" id="3.30.200.20:FF:000004">
    <property type="entry name" value="Calcium-dependent protein kinase 1"/>
    <property type="match status" value="1"/>
</dbReference>
<dbReference type="InterPro" id="IPR050205">
    <property type="entry name" value="CDPK_Ser/Thr_kinases"/>
</dbReference>
<dbReference type="InterPro" id="IPR018247">
    <property type="entry name" value="EF_Hand_1_Ca_BS"/>
</dbReference>
<evidence type="ECO:0000256" key="16">
    <source>
        <dbReference type="ARBA" id="ARBA00048679"/>
    </source>
</evidence>
<organism evidence="21 22">
    <name type="scientific">Genlisea aurea</name>
    <dbReference type="NCBI Taxonomy" id="192259"/>
    <lineage>
        <taxon>Eukaryota</taxon>
        <taxon>Viridiplantae</taxon>
        <taxon>Streptophyta</taxon>
        <taxon>Embryophyta</taxon>
        <taxon>Tracheophyta</taxon>
        <taxon>Spermatophyta</taxon>
        <taxon>Magnoliopsida</taxon>
        <taxon>eudicotyledons</taxon>
        <taxon>Gunneridae</taxon>
        <taxon>Pentapetalae</taxon>
        <taxon>asterids</taxon>
        <taxon>lamiids</taxon>
        <taxon>Lamiales</taxon>
        <taxon>Lentibulariaceae</taxon>
        <taxon>Genlisea</taxon>
    </lineage>
</organism>
<keyword evidence="11" id="KW-0106">Calcium</keyword>
<feature type="binding site" evidence="17">
    <location>
        <position position="102"/>
    </location>
    <ligand>
        <name>ATP</name>
        <dbReference type="ChEBI" id="CHEBI:30616"/>
    </ligand>
</feature>
<keyword evidence="12 17" id="KW-0067">ATP-binding</keyword>
<gene>
    <name evidence="21" type="ORF">M569_04243</name>
</gene>
<dbReference type="SMART" id="SM00054">
    <property type="entry name" value="EFh"/>
    <property type="match status" value="4"/>
</dbReference>
<keyword evidence="5" id="KW-0808">Transferase</keyword>
<dbReference type="AlphaFoldDB" id="S8CTB0"/>
<keyword evidence="6" id="KW-0519">Myristate</keyword>
<dbReference type="SUPFAM" id="SSF47473">
    <property type="entry name" value="EF-hand"/>
    <property type="match status" value="1"/>
</dbReference>
<dbReference type="InterPro" id="IPR000719">
    <property type="entry name" value="Prot_kinase_dom"/>
</dbReference>
<evidence type="ECO:0000256" key="14">
    <source>
        <dbReference type="ARBA" id="ARBA00024334"/>
    </source>
</evidence>
<dbReference type="PROSITE" id="PS00107">
    <property type="entry name" value="PROTEIN_KINASE_ATP"/>
    <property type="match status" value="1"/>
</dbReference>
<evidence type="ECO:0000256" key="17">
    <source>
        <dbReference type="PROSITE-ProRule" id="PRU10141"/>
    </source>
</evidence>
<evidence type="ECO:0000256" key="15">
    <source>
        <dbReference type="ARBA" id="ARBA00047899"/>
    </source>
</evidence>
<keyword evidence="4" id="KW-0597">Phosphoprotein</keyword>
<dbReference type="GO" id="GO:0005509">
    <property type="term" value="F:calcium ion binding"/>
    <property type="evidence" value="ECO:0007669"/>
    <property type="project" value="InterPro"/>
</dbReference>
<dbReference type="GO" id="GO:0005524">
    <property type="term" value="F:ATP binding"/>
    <property type="evidence" value="ECO:0007669"/>
    <property type="project" value="UniProtKB-UniRule"/>
</dbReference>
<evidence type="ECO:0000256" key="5">
    <source>
        <dbReference type="ARBA" id="ARBA00022679"/>
    </source>
</evidence>
<protein>
    <recommendedName>
        <fullName evidence="2">non-specific serine/threonine protein kinase</fullName>
        <ecNumber evidence="2">2.7.11.1</ecNumber>
    </recommendedName>
</protein>
<dbReference type="Pfam" id="PF00069">
    <property type="entry name" value="Pkinase"/>
    <property type="match status" value="1"/>
</dbReference>
<dbReference type="FunFam" id="1.10.510.10:FF:000056">
    <property type="entry name" value="calcium-dependent protein kinase 1"/>
    <property type="match status" value="1"/>
</dbReference>
<dbReference type="InterPro" id="IPR017441">
    <property type="entry name" value="Protein_kinase_ATP_BS"/>
</dbReference>
<dbReference type="PROSITE" id="PS50222">
    <property type="entry name" value="EF_HAND_2"/>
    <property type="match status" value="4"/>
</dbReference>
<keyword evidence="3" id="KW-0723">Serine/threonine-protein kinase</keyword>
<dbReference type="PANTHER" id="PTHR24349">
    <property type="entry name" value="SERINE/THREONINE-PROTEIN KINASE"/>
    <property type="match status" value="1"/>
</dbReference>
<dbReference type="InterPro" id="IPR011009">
    <property type="entry name" value="Kinase-like_dom_sf"/>
</dbReference>
<feature type="domain" description="Protein kinase" evidence="19">
    <location>
        <begin position="69"/>
        <end position="327"/>
    </location>
</feature>
<dbReference type="EMBL" id="AUSU01001660">
    <property type="protein sequence ID" value="EPS70504.1"/>
    <property type="molecule type" value="Genomic_DNA"/>
</dbReference>
<dbReference type="PROSITE" id="PS00108">
    <property type="entry name" value="PROTEIN_KINASE_ST"/>
    <property type="match status" value="1"/>
</dbReference>
<feature type="domain" description="EF-hand" evidence="20">
    <location>
        <begin position="370"/>
        <end position="405"/>
    </location>
</feature>
<evidence type="ECO:0000256" key="10">
    <source>
        <dbReference type="ARBA" id="ARBA00022777"/>
    </source>
</evidence>
<dbReference type="SUPFAM" id="SSF56112">
    <property type="entry name" value="Protein kinase-like (PK-like)"/>
    <property type="match status" value="1"/>
</dbReference>
<evidence type="ECO:0000256" key="11">
    <source>
        <dbReference type="ARBA" id="ARBA00022837"/>
    </source>
</evidence>
<dbReference type="FunFam" id="1.10.238.10:FF:000015">
    <property type="entry name" value="Calcium-dependent protein kinase 1"/>
    <property type="match status" value="1"/>
</dbReference>
<evidence type="ECO:0000256" key="9">
    <source>
        <dbReference type="ARBA" id="ARBA00022741"/>
    </source>
</evidence>
<feature type="domain" description="EF-hand" evidence="20">
    <location>
        <begin position="480"/>
        <end position="512"/>
    </location>
</feature>
<dbReference type="SMART" id="SM00220">
    <property type="entry name" value="S_TKc"/>
    <property type="match status" value="1"/>
</dbReference>
<comment type="catalytic activity">
    <reaction evidence="15">
        <text>L-threonyl-[protein] + ATP = O-phospho-L-threonyl-[protein] + ADP + H(+)</text>
        <dbReference type="Rhea" id="RHEA:46608"/>
        <dbReference type="Rhea" id="RHEA-COMP:11060"/>
        <dbReference type="Rhea" id="RHEA-COMP:11605"/>
        <dbReference type="ChEBI" id="CHEBI:15378"/>
        <dbReference type="ChEBI" id="CHEBI:30013"/>
        <dbReference type="ChEBI" id="CHEBI:30616"/>
        <dbReference type="ChEBI" id="CHEBI:61977"/>
        <dbReference type="ChEBI" id="CHEBI:456216"/>
        <dbReference type="EC" id="2.7.11.1"/>
    </reaction>
</comment>
<dbReference type="Gene3D" id="1.10.238.10">
    <property type="entry name" value="EF-hand"/>
    <property type="match status" value="1"/>
</dbReference>
<evidence type="ECO:0000256" key="6">
    <source>
        <dbReference type="ARBA" id="ARBA00022707"/>
    </source>
</evidence>
<dbReference type="PROSITE" id="PS00018">
    <property type="entry name" value="EF_HAND_1"/>
    <property type="match status" value="4"/>
</dbReference>
<evidence type="ECO:0000256" key="2">
    <source>
        <dbReference type="ARBA" id="ARBA00012513"/>
    </source>
</evidence>
<evidence type="ECO:0000256" key="13">
    <source>
        <dbReference type="ARBA" id="ARBA00023288"/>
    </source>
</evidence>
<accession>S8CTB0</accession>
<dbReference type="Pfam" id="PF13499">
    <property type="entry name" value="EF-hand_7"/>
    <property type="match status" value="2"/>
</dbReference>
<reference evidence="21 22" key="1">
    <citation type="journal article" date="2013" name="BMC Genomics">
        <title>The miniature genome of a carnivorous plant Genlisea aurea contains a low number of genes and short non-coding sequences.</title>
        <authorList>
            <person name="Leushkin E.V."/>
            <person name="Sutormin R.A."/>
            <person name="Nabieva E.R."/>
            <person name="Penin A.A."/>
            <person name="Kondrashov A.S."/>
            <person name="Logacheva M.D."/>
        </authorList>
    </citation>
    <scope>NUCLEOTIDE SEQUENCE [LARGE SCALE GENOMIC DNA]</scope>
</reference>
<evidence type="ECO:0000256" key="4">
    <source>
        <dbReference type="ARBA" id="ARBA00022553"/>
    </source>
</evidence>
<comment type="similarity">
    <text evidence="1">Belongs to the protein kinase superfamily. CAMK Ser/Thr protein kinase family. CaMK subfamily.</text>
</comment>
<evidence type="ECO:0000256" key="7">
    <source>
        <dbReference type="ARBA" id="ARBA00022723"/>
    </source>
</evidence>
<dbReference type="Proteomes" id="UP000015453">
    <property type="component" value="Unassembled WGS sequence"/>
</dbReference>
<evidence type="ECO:0000256" key="18">
    <source>
        <dbReference type="SAM" id="MobiDB-lite"/>
    </source>
</evidence>
<feature type="region of interest" description="Disordered" evidence="18">
    <location>
        <begin position="1"/>
        <end position="61"/>
    </location>
</feature>
<dbReference type="GO" id="GO:0004674">
    <property type="term" value="F:protein serine/threonine kinase activity"/>
    <property type="evidence" value="ECO:0007669"/>
    <property type="project" value="UniProtKB-KW"/>
</dbReference>
<dbReference type="Gene3D" id="3.30.200.20">
    <property type="entry name" value="Phosphorylase Kinase, domain 1"/>
    <property type="match status" value="1"/>
</dbReference>
<proteinExistence type="inferred from homology"/>
<evidence type="ECO:0000313" key="21">
    <source>
        <dbReference type="EMBL" id="EPS70504.1"/>
    </source>
</evidence>
<evidence type="ECO:0000256" key="3">
    <source>
        <dbReference type="ARBA" id="ARBA00022527"/>
    </source>
</evidence>
<keyword evidence="10 21" id="KW-0418">Kinase</keyword>
<dbReference type="EC" id="2.7.11.1" evidence="2"/>
<dbReference type="InterPro" id="IPR002048">
    <property type="entry name" value="EF_hand_dom"/>
</dbReference>
<comment type="catalytic activity">
    <reaction evidence="16">
        <text>L-seryl-[protein] + ATP = O-phospho-L-seryl-[protein] + ADP + H(+)</text>
        <dbReference type="Rhea" id="RHEA:17989"/>
        <dbReference type="Rhea" id="RHEA-COMP:9863"/>
        <dbReference type="Rhea" id="RHEA-COMP:11604"/>
        <dbReference type="ChEBI" id="CHEBI:15378"/>
        <dbReference type="ChEBI" id="CHEBI:29999"/>
        <dbReference type="ChEBI" id="CHEBI:30616"/>
        <dbReference type="ChEBI" id="CHEBI:83421"/>
        <dbReference type="ChEBI" id="CHEBI:456216"/>
        <dbReference type="EC" id="2.7.11.1"/>
    </reaction>
</comment>
<sequence>MGGCCSRETAEDASPEDNNPTTAPAAAATPPPPAPDHAPEPTPPPKTTTKPTPIGPVLGRPMEDVRATYTIGKELGRGQFGVTYLCTHKQTGEKFACKTIAKRKLANKEDIEDVRREVQIMHHLSGQQNIVELKGAYEDKHSVHLIMELCAGGELFDRIIAKGHYTERAAASLLRTIVQIVHTCHSMGVIHRDLKPENFLLLNKDENAPLKATDFGLSVFYKEGEHFKDIVGSAYYIAPEVLKRNYGPQVDIWSIGVMLYIFLSGVPPFWAESETGIFNAILRGQIDFSTDPWPSISTGAKDLIRKMLHSDPQQRLTAFQVLNHPWIKEDGEAPDTPLDNAVLGRLKQFRAMNNFKKVALRVIAGCLSEEEIMGLKEMFKGMDTDNSGTITLEELKHGLTNQGTKLTETEVKQLLEAADSDGNGTIDYEEFITATMHMNRMDREEHLYTAFQYFDKDNSGYITIEELEQALRDYGMADGKNITEIVSEVDADNDGRINYDEFVAMMKKGNPELVANTKKRRSGVFIS</sequence>
<keyword evidence="9 17" id="KW-0547">Nucleotide-binding</keyword>
<feature type="domain" description="EF-hand" evidence="20">
    <location>
        <begin position="442"/>
        <end position="477"/>
    </location>
</feature>
<keyword evidence="7" id="KW-0479">Metal-binding</keyword>